<feature type="domain" description="SAM-dependent MTase RsmB/NOP-type" evidence="14">
    <location>
        <begin position="182"/>
        <end position="456"/>
    </location>
</feature>
<keyword evidence="6 13" id="KW-0489">Methyltransferase</keyword>
<dbReference type="NCBIfam" id="TIGR00563">
    <property type="entry name" value="rsmB"/>
    <property type="match status" value="1"/>
</dbReference>
<dbReference type="Pfam" id="PF01189">
    <property type="entry name" value="Methyltr_RsmB-F"/>
    <property type="match status" value="1"/>
</dbReference>
<dbReference type="InterPro" id="IPR054728">
    <property type="entry name" value="RsmB-like_ferredoxin"/>
</dbReference>
<dbReference type="AlphaFoldDB" id="A0AAE4FS93"/>
<evidence type="ECO:0000256" key="4">
    <source>
        <dbReference type="ARBA" id="ARBA00022490"/>
    </source>
</evidence>
<dbReference type="EC" id="2.1.1.176" evidence="3"/>
<dbReference type="GO" id="GO:0006355">
    <property type="term" value="P:regulation of DNA-templated transcription"/>
    <property type="evidence" value="ECO:0007669"/>
    <property type="project" value="InterPro"/>
</dbReference>
<dbReference type="Pfam" id="PF22458">
    <property type="entry name" value="RsmF-B_ferredox"/>
    <property type="match status" value="1"/>
</dbReference>
<dbReference type="RefSeq" id="WP_322878593.1">
    <property type="nucleotide sequence ID" value="NZ_JAVMIP010000011.1"/>
</dbReference>
<comment type="similarity">
    <text evidence="13">Belongs to the class I-like SAM-binding methyltransferase superfamily. RsmB/NOP family.</text>
</comment>
<protein>
    <recommendedName>
        <fullName evidence="3">16S rRNA (cytosine(967)-C(5))-methyltransferase</fullName>
        <ecNumber evidence="3">2.1.1.176</ecNumber>
    </recommendedName>
    <alternativeName>
        <fullName evidence="10">16S rRNA m5C967 methyltransferase</fullName>
    </alternativeName>
    <alternativeName>
        <fullName evidence="11">rRNA (cytosine-C(5)-)-methyltransferase RsmB</fullName>
    </alternativeName>
</protein>
<dbReference type="EMBL" id="JAVMIP010000011">
    <property type="protein sequence ID" value="MDS3861349.1"/>
    <property type="molecule type" value="Genomic_DNA"/>
</dbReference>
<keyword evidence="8 13" id="KW-0949">S-adenosyl-L-methionine</keyword>
<evidence type="ECO:0000313" key="16">
    <source>
        <dbReference type="Proteomes" id="UP001268256"/>
    </source>
</evidence>
<dbReference type="PRINTS" id="PR02008">
    <property type="entry name" value="RCMTFAMILY"/>
</dbReference>
<evidence type="ECO:0000256" key="13">
    <source>
        <dbReference type="PROSITE-ProRule" id="PRU01023"/>
    </source>
</evidence>
<evidence type="ECO:0000256" key="3">
    <source>
        <dbReference type="ARBA" id="ARBA00012140"/>
    </source>
</evidence>
<dbReference type="PROSITE" id="PS51686">
    <property type="entry name" value="SAM_MT_RSMB_NOP"/>
    <property type="match status" value="1"/>
</dbReference>
<dbReference type="Pfam" id="PF01029">
    <property type="entry name" value="NusB"/>
    <property type="match status" value="1"/>
</dbReference>
<dbReference type="SUPFAM" id="SSF48013">
    <property type="entry name" value="NusB-like"/>
    <property type="match status" value="1"/>
</dbReference>
<keyword evidence="9 13" id="KW-0694">RNA-binding</keyword>
<dbReference type="InterPro" id="IPR006027">
    <property type="entry name" value="NusB_RsmB_TIM44"/>
</dbReference>
<dbReference type="InterPro" id="IPR035926">
    <property type="entry name" value="NusB-like_sf"/>
</dbReference>
<dbReference type="NCBIfam" id="NF011493">
    <property type="entry name" value="PRK14901.1"/>
    <property type="match status" value="1"/>
</dbReference>
<keyword evidence="7 13" id="KW-0808">Transferase</keyword>
<evidence type="ECO:0000256" key="5">
    <source>
        <dbReference type="ARBA" id="ARBA00022552"/>
    </source>
</evidence>
<dbReference type="SUPFAM" id="SSF53335">
    <property type="entry name" value="S-adenosyl-L-methionine-dependent methyltransferases"/>
    <property type="match status" value="1"/>
</dbReference>
<keyword evidence="5" id="KW-0698">rRNA processing</keyword>
<evidence type="ECO:0000256" key="1">
    <source>
        <dbReference type="ARBA" id="ARBA00002724"/>
    </source>
</evidence>
<evidence type="ECO:0000256" key="6">
    <source>
        <dbReference type="ARBA" id="ARBA00022603"/>
    </source>
</evidence>
<dbReference type="Proteomes" id="UP001268256">
    <property type="component" value="Unassembled WGS sequence"/>
</dbReference>
<name>A0AAE4FS93_9CYAN</name>
<feature type="active site" description="Nucleophile" evidence="13">
    <location>
        <position position="394"/>
    </location>
</feature>
<reference evidence="16" key="1">
    <citation type="submission" date="2023-07" db="EMBL/GenBank/DDBJ databases">
        <authorList>
            <person name="Luz R."/>
            <person name="Cordeiro R."/>
            <person name="Fonseca A."/>
            <person name="Goncalves V."/>
        </authorList>
    </citation>
    <scope>NUCLEOTIDE SEQUENCE [LARGE SCALE GENOMIC DNA]</scope>
    <source>
        <strain evidence="16">BACA0444</strain>
    </source>
</reference>
<sequence length="458" mass="49992">MSAPSLLSSVAVNLKATPRYQAYLTLQAIAKGAYADVALSRVLHQSPLSAVDRGLVTELVYGTVRRQRTLDVLIDHLCRQRQQPLNLRLILRLGLYQLRYLGQIPAAAAVNTSVELAKGCGLTGLAGVVNGVLRAYLRISQDRDPLPPVADPLLNLAVQESFPDWIVQAWVGQLDLPETTALCQFFNQPPTLDLRVNSLQVSPTEVLAALASAKIKATPIANLPGGIRLGPGLGAIAALPGYDTGWWSVQDAAAQLVTHLLDPQPGETIIDACAAPGGKTTHIAELMQDRGTVIALDRVASRLRKLKQNQQRLQLTCLQAQLADSTQVQTMLPLADRVLVDAPCSGLGTLHRHADARWRQTPTTLAQLVSLQSQLLQNAATWVKPGGIMVYATCSLHPDENQEQIANFLQTHPHWHIAPLPPTFPRPDLQSAQGWLQAWPQRQQMDGFFMVRLQRDTP</sequence>
<gene>
    <name evidence="15" type="ORF">RIF25_11070</name>
</gene>
<comment type="function">
    <text evidence="1">Specifically methylates the cytosine at position 967 (m5C967) of 16S rRNA.</text>
</comment>
<evidence type="ECO:0000256" key="11">
    <source>
        <dbReference type="ARBA" id="ARBA00031088"/>
    </source>
</evidence>
<dbReference type="GO" id="GO:0005737">
    <property type="term" value="C:cytoplasm"/>
    <property type="evidence" value="ECO:0007669"/>
    <property type="project" value="UniProtKB-SubCell"/>
</dbReference>
<dbReference type="FunFam" id="3.40.50.150:FF:000257">
    <property type="entry name" value="16S rRNA methyltransferase"/>
    <property type="match status" value="1"/>
</dbReference>
<dbReference type="InterPro" id="IPR023267">
    <property type="entry name" value="RCMT"/>
</dbReference>
<comment type="catalytic activity">
    <reaction evidence="12">
        <text>cytidine(967) in 16S rRNA + S-adenosyl-L-methionine = 5-methylcytidine(967) in 16S rRNA + S-adenosyl-L-homocysteine + H(+)</text>
        <dbReference type="Rhea" id="RHEA:42748"/>
        <dbReference type="Rhea" id="RHEA-COMP:10219"/>
        <dbReference type="Rhea" id="RHEA-COMP:10220"/>
        <dbReference type="ChEBI" id="CHEBI:15378"/>
        <dbReference type="ChEBI" id="CHEBI:57856"/>
        <dbReference type="ChEBI" id="CHEBI:59789"/>
        <dbReference type="ChEBI" id="CHEBI:74483"/>
        <dbReference type="ChEBI" id="CHEBI:82748"/>
        <dbReference type="EC" id="2.1.1.176"/>
    </reaction>
</comment>
<evidence type="ECO:0000259" key="14">
    <source>
        <dbReference type="PROSITE" id="PS51686"/>
    </source>
</evidence>
<dbReference type="GO" id="GO:0003723">
    <property type="term" value="F:RNA binding"/>
    <property type="evidence" value="ECO:0007669"/>
    <property type="project" value="UniProtKB-UniRule"/>
</dbReference>
<dbReference type="InterPro" id="IPR001678">
    <property type="entry name" value="MeTrfase_RsmB-F_NOP2_dom"/>
</dbReference>
<evidence type="ECO:0000256" key="7">
    <source>
        <dbReference type="ARBA" id="ARBA00022679"/>
    </source>
</evidence>
<organism evidence="15 16">
    <name type="scientific">Pseudocalidococcus azoricus BACA0444</name>
    <dbReference type="NCBI Taxonomy" id="2918990"/>
    <lineage>
        <taxon>Bacteria</taxon>
        <taxon>Bacillati</taxon>
        <taxon>Cyanobacteriota</taxon>
        <taxon>Cyanophyceae</taxon>
        <taxon>Acaryochloridales</taxon>
        <taxon>Thermosynechococcaceae</taxon>
        <taxon>Pseudocalidococcus</taxon>
        <taxon>Pseudocalidococcus azoricus</taxon>
    </lineage>
</organism>
<dbReference type="Gene3D" id="1.10.940.10">
    <property type="entry name" value="NusB-like"/>
    <property type="match status" value="1"/>
</dbReference>
<dbReference type="NCBIfam" id="NF011494">
    <property type="entry name" value="PRK14902.1"/>
    <property type="match status" value="1"/>
</dbReference>
<keyword evidence="4" id="KW-0963">Cytoplasm</keyword>
<feature type="binding site" evidence="13">
    <location>
        <begin position="273"/>
        <end position="279"/>
    </location>
    <ligand>
        <name>S-adenosyl-L-methionine</name>
        <dbReference type="ChEBI" id="CHEBI:59789"/>
    </ligand>
</feature>
<dbReference type="InterPro" id="IPR049560">
    <property type="entry name" value="MeTrfase_RsmB-F_NOP2_cat"/>
</dbReference>
<feature type="binding site" evidence="13">
    <location>
        <position position="324"/>
    </location>
    <ligand>
        <name>S-adenosyl-L-methionine</name>
        <dbReference type="ChEBI" id="CHEBI:59789"/>
    </ligand>
</feature>
<evidence type="ECO:0000256" key="8">
    <source>
        <dbReference type="ARBA" id="ARBA00022691"/>
    </source>
</evidence>
<feature type="binding site" evidence="13">
    <location>
        <position position="341"/>
    </location>
    <ligand>
        <name>S-adenosyl-L-methionine</name>
        <dbReference type="ChEBI" id="CHEBI:59789"/>
    </ligand>
</feature>
<accession>A0AAE4FS93</accession>
<evidence type="ECO:0000256" key="9">
    <source>
        <dbReference type="ARBA" id="ARBA00022884"/>
    </source>
</evidence>
<dbReference type="GO" id="GO:0008649">
    <property type="term" value="F:rRNA methyltransferase activity"/>
    <property type="evidence" value="ECO:0007669"/>
    <property type="project" value="InterPro"/>
</dbReference>
<dbReference type="InterPro" id="IPR029063">
    <property type="entry name" value="SAM-dependent_MTases_sf"/>
</dbReference>
<proteinExistence type="inferred from homology"/>
<feature type="binding site" evidence="13">
    <location>
        <position position="297"/>
    </location>
    <ligand>
        <name>S-adenosyl-L-methionine</name>
        <dbReference type="ChEBI" id="CHEBI:59789"/>
    </ligand>
</feature>
<dbReference type="InterPro" id="IPR004573">
    <property type="entry name" value="rRNA_ssu_MeTfrase_B"/>
</dbReference>
<dbReference type="PANTHER" id="PTHR22807">
    <property type="entry name" value="NOP2 YEAST -RELATED NOL1/NOP2/FMU SUN DOMAIN-CONTAINING"/>
    <property type="match status" value="1"/>
</dbReference>
<evidence type="ECO:0000313" key="15">
    <source>
        <dbReference type="EMBL" id="MDS3861349.1"/>
    </source>
</evidence>
<evidence type="ECO:0000256" key="12">
    <source>
        <dbReference type="ARBA" id="ARBA00047283"/>
    </source>
</evidence>
<evidence type="ECO:0000256" key="10">
    <source>
        <dbReference type="ARBA" id="ARBA00030399"/>
    </source>
</evidence>
<keyword evidence="16" id="KW-1185">Reference proteome</keyword>
<evidence type="ECO:0000256" key="2">
    <source>
        <dbReference type="ARBA" id="ARBA00004496"/>
    </source>
</evidence>
<dbReference type="CDD" id="cd02440">
    <property type="entry name" value="AdoMet_MTases"/>
    <property type="match status" value="1"/>
</dbReference>
<dbReference type="PANTHER" id="PTHR22807:SF53">
    <property type="entry name" value="RIBOSOMAL RNA SMALL SUBUNIT METHYLTRANSFERASE B-RELATED"/>
    <property type="match status" value="1"/>
</dbReference>
<comment type="subcellular location">
    <subcellularLocation>
        <location evidence="2">Cytoplasm</location>
    </subcellularLocation>
</comment>
<comment type="caution">
    <text evidence="15">The sequence shown here is derived from an EMBL/GenBank/DDBJ whole genome shotgun (WGS) entry which is preliminary data.</text>
</comment>
<dbReference type="Gene3D" id="3.40.50.150">
    <property type="entry name" value="Vaccinia Virus protein VP39"/>
    <property type="match status" value="1"/>
</dbReference>